<feature type="transmembrane region" description="Helical" evidence="2">
    <location>
        <begin position="84"/>
        <end position="102"/>
    </location>
</feature>
<sequence>MSAPQLLGVFEDARRQLVGRAAGAVTRSVYLNLVFKAYYLTTTRQFALAYFFLIVLGIAERLFSFCIDCIRDKPGQPWRIFPRACIYYVVTLIRYVLMMAIMNGYVPMLLITCLGLALGQIIVEGIRYVLLARRASRRSKAATPDGDGDSTSSAKDSVDAAGDHHLRSNHIGESCC</sequence>
<feature type="transmembrane region" description="Helical" evidence="2">
    <location>
        <begin position="108"/>
        <end position="130"/>
    </location>
</feature>
<dbReference type="AlphaFoldDB" id="A0A9W8H7H9"/>
<keyword evidence="2" id="KW-0812">Transmembrane</keyword>
<keyword evidence="4" id="KW-1185">Reference proteome</keyword>
<comment type="caution">
    <text evidence="3">The sequence shown here is derived from an EMBL/GenBank/DDBJ whole genome shotgun (WGS) entry which is preliminary data.</text>
</comment>
<dbReference type="EMBL" id="JANBUL010000125">
    <property type="protein sequence ID" value="KAJ2780787.1"/>
    <property type="molecule type" value="Genomic_DNA"/>
</dbReference>
<evidence type="ECO:0000313" key="4">
    <source>
        <dbReference type="Proteomes" id="UP001140217"/>
    </source>
</evidence>
<proteinExistence type="predicted"/>
<gene>
    <name evidence="3" type="ORF">H4R18_003255</name>
</gene>
<feature type="region of interest" description="Disordered" evidence="1">
    <location>
        <begin position="140"/>
        <end position="160"/>
    </location>
</feature>
<evidence type="ECO:0000313" key="3">
    <source>
        <dbReference type="EMBL" id="KAJ2780787.1"/>
    </source>
</evidence>
<protein>
    <recommendedName>
        <fullName evidence="5">Copper transporter</fullName>
    </recommendedName>
</protein>
<evidence type="ECO:0000256" key="1">
    <source>
        <dbReference type="SAM" id="MobiDB-lite"/>
    </source>
</evidence>
<dbReference type="OrthoDB" id="73901at2759"/>
<reference evidence="3" key="1">
    <citation type="submission" date="2022-07" db="EMBL/GenBank/DDBJ databases">
        <title>Phylogenomic reconstructions and comparative analyses of Kickxellomycotina fungi.</title>
        <authorList>
            <person name="Reynolds N.K."/>
            <person name="Stajich J.E."/>
            <person name="Barry K."/>
            <person name="Grigoriev I.V."/>
            <person name="Crous P."/>
            <person name="Smith M.E."/>
        </authorList>
    </citation>
    <scope>NUCLEOTIDE SEQUENCE</scope>
    <source>
        <strain evidence="3">NBRC 105414</strain>
    </source>
</reference>
<keyword evidence="2" id="KW-1133">Transmembrane helix</keyword>
<feature type="transmembrane region" description="Helical" evidence="2">
    <location>
        <begin position="46"/>
        <end position="63"/>
    </location>
</feature>
<evidence type="ECO:0008006" key="5">
    <source>
        <dbReference type="Google" id="ProtNLM"/>
    </source>
</evidence>
<name>A0A9W8H7H9_9FUNG</name>
<evidence type="ECO:0000256" key="2">
    <source>
        <dbReference type="SAM" id="Phobius"/>
    </source>
</evidence>
<dbReference type="Proteomes" id="UP001140217">
    <property type="component" value="Unassembled WGS sequence"/>
</dbReference>
<accession>A0A9W8H7H9</accession>
<organism evidence="3 4">
    <name type="scientific">Coemansia javaensis</name>
    <dbReference type="NCBI Taxonomy" id="2761396"/>
    <lineage>
        <taxon>Eukaryota</taxon>
        <taxon>Fungi</taxon>
        <taxon>Fungi incertae sedis</taxon>
        <taxon>Zoopagomycota</taxon>
        <taxon>Kickxellomycotina</taxon>
        <taxon>Kickxellomycetes</taxon>
        <taxon>Kickxellales</taxon>
        <taxon>Kickxellaceae</taxon>
        <taxon>Coemansia</taxon>
    </lineage>
</organism>
<keyword evidence="2" id="KW-0472">Membrane</keyword>